<evidence type="ECO:0000313" key="2">
    <source>
        <dbReference type="Proteomes" id="UP000295252"/>
    </source>
</evidence>
<reference evidence="2" key="1">
    <citation type="journal article" date="2014" name="Science">
        <title>The coffee genome provides insight into the convergent evolution of caffeine biosynthesis.</title>
        <authorList>
            <person name="Denoeud F."/>
            <person name="Carretero-Paulet L."/>
            <person name="Dereeper A."/>
            <person name="Droc G."/>
            <person name="Guyot R."/>
            <person name="Pietrella M."/>
            <person name="Zheng C."/>
            <person name="Alberti A."/>
            <person name="Anthony F."/>
            <person name="Aprea G."/>
            <person name="Aury J.M."/>
            <person name="Bento P."/>
            <person name="Bernard M."/>
            <person name="Bocs S."/>
            <person name="Campa C."/>
            <person name="Cenci A."/>
            <person name="Combes M.C."/>
            <person name="Crouzillat D."/>
            <person name="Da Silva C."/>
            <person name="Daddiego L."/>
            <person name="De Bellis F."/>
            <person name="Dussert S."/>
            <person name="Garsmeur O."/>
            <person name="Gayraud T."/>
            <person name="Guignon V."/>
            <person name="Jahn K."/>
            <person name="Jamilloux V."/>
            <person name="Joet T."/>
            <person name="Labadie K."/>
            <person name="Lan T."/>
            <person name="Leclercq J."/>
            <person name="Lepelley M."/>
            <person name="Leroy T."/>
            <person name="Li L.T."/>
            <person name="Librado P."/>
            <person name="Lopez L."/>
            <person name="Munoz A."/>
            <person name="Noel B."/>
            <person name="Pallavicini A."/>
            <person name="Perrotta G."/>
            <person name="Poncet V."/>
            <person name="Pot D."/>
            <person name="Priyono X."/>
            <person name="Rigoreau M."/>
            <person name="Rouard M."/>
            <person name="Rozas J."/>
            <person name="Tranchant-Dubreuil C."/>
            <person name="VanBuren R."/>
            <person name="Zhang Q."/>
            <person name="Andrade A.C."/>
            <person name="Argout X."/>
            <person name="Bertrand B."/>
            <person name="de Kochko A."/>
            <person name="Graziosi G."/>
            <person name="Henry R.J."/>
            <person name="Jayarama X."/>
            <person name="Ming R."/>
            <person name="Nagai C."/>
            <person name="Rounsley S."/>
            <person name="Sankoff D."/>
            <person name="Giuliano G."/>
            <person name="Albert V.A."/>
            <person name="Wincker P."/>
            <person name="Lashermes P."/>
        </authorList>
    </citation>
    <scope>NUCLEOTIDE SEQUENCE [LARGE SCALE GENOMIC DNA]</scope>
    <source>
        <strain evidence="2">cv. DH200-94</strain>
    </source>
</reference>
<gene>
    <name evidence="1" type="ORF">GSCOC_T00038699001</name>
</gene>
<keyword evidence="2" id="KW-1185">Reference proteome</keyword>
<evidence type="ECO:0000313" key="1">
    <source>
        <dbReference type="EMBL" id="CDP13673.1"/>
    </source>
</evidence>
<organism evidence="1 2">
    <name type="scientific">Coffea canephora</name>
    <name type="common">Robusta coffee</name>
    <dbReference type="NCBI Taxonomy" id="49390"/>
    <lineage>
        <taxon>Eukaryota</taxon>
        <taxon>Viridiplantae</taxon>
        <taxon>Streptophyta</taxon>
        <taxon>Embryophyta</taxon>
        <taxon>Tracheophyta</taxon>
        <taxon>Spermatophyta</taxon>
        <taxon>Magnoliopsida</taxon>
        <taxon>eudicotyledons</taxon>
        <taxon>Gunneridae</taxon>
        <taxon>Pentapetalae</taxon>
        <taxon>asterids</taxon>
        <taxon>lamiids</taxon>
        <taxon>Gentianales</taxon>
        <taxon>Rubiaceae</taxon>
        <taxon>Ixoroideae</taxon>
        <taxon>Gardenieae complex</taxon>
        <taxon>Bertiereae - Coffeeae clade</taxon>
        <taxon>Coffeeae</taxon>
        <taxon>Coffea</taxon>
    </lineage>
</organism>
<dbReference type="Proteomes" id="UP000295252">
    <property type="component" value="Chromosome VII"/>
</dbReference>
<protein>
    <submittedName>
        <fullName evidence="1">Uncharacterized protein</fullName>
    </submittedName>
</protein>
<dbReference type="EMBL" id="HG739160">
    <property type="protein sequence ID" value="CDP13673.1"/>
    <property type="molecule type" value="Genomic_DNA"/>
</dbReference>
<sequence>MQIMILSSFKSELVDATEMGSELSKTALYSKGVSIVDTEKASKQWLQSCGVSTETRKSRIVRWLHSHGFS</sequence>
<dbReference type="PhylomeDB" id="A0A068V1D9"/>
<dbReference type="AlphaFoldDB" id="A0A068V1D9"/>
<accession>A0A068V1D9</accession>
<dbReference type="Gramene" id="CDP13673">
    <property type="protein sequence ID" value="CDP13673"/>
    <property type="gene ID" value="GSCOC_T00038699001"/>
</dbReference>
<proteinExistence type="predicted"/>
<name>A0A068V1D9_COFCA</name>
<dbReference type="InParanoid" id="A0A068V1D9"/>